<evidence type="ECO:0000313" key="3">
    <source>
        <dbReference type="Proteomes" id="UP000652761"/>
    </source>
</evidence>
<reference evidence="2" key="1">
    <citation type="submission" date="2017-07" db="EMBL/GenBank/DDBJ databases">
        <title>Taro Niue Genome Assembly and Annotation.</title>
        <authorList>
            <person name="Atibalentja N."/>
            <person name="Keating K."/>
            <person name="Fields C.J."/>
        </authorList>
    </citation>
    <scope>NUCLEOTIDE SEQUENCE</scope>
    <source>
        <strain evidence="2">Niue_2</strain>
        <tissue evidence="2">Leaf</tissue>
    </source>
</reference>
<sequence length="78" mass="9111">MPQDFTNKGTNPLTDPYTQPQLVFLQPEGKTTTLDTTRSSFVQKAIKSLRVSKKSLRELKKSLQLSSRYEFQRNRYEN</sequence>
<proteinExistence type="predicted"/>
<dbReference type="EMBL" id="NMUH01011376">
    <property type="protein sequence ID" value="MQM21661.1"/>
    <property type="molecule type" value="Genomic_DNA"/>
</dbReference>
<dbReference type="AlphaFoldDB" id="A0A843XRD9"/>
<organism evidence="2 3">
    <name type="scientific">Colocasia esculenta</name>
    <name type="common">Wild taro</name>
    <name type="synonym">Arum esculentum</name>
    <dbReference type="NCBI Taxonomy" id="4460"/>
    <lineage>
        <taxon>Eukaryota</taxon>
        <taxon>Viridiplantae</taxon>
        <taxon>Streptophyta</taxon>
        <taxon>Embryophyta</taxon>
        <taxon>Tracheophyta</taxon>
        <taxon>Spermatophyta</taxon>
        <taxon>Magnoliopsida</taxon>
        <taxon>Liliopsida</taxon>
        <taxon>Araceae</taxon>
        <taxon>Aroideae</taxon>
        <taxon>Colocasieae</taxon>
        <taxon>Colocasia</taxon>
    </lineage>
</organism>
<keyword evidence="3" id="KW-1185">Reference proteome</keyword>
<evidence type="ECO:0000313" key="2">
    <source>
        <dbReference type="EMBL" id="MQM21661.1"/>
    </source>
</evidence>
<gene>
    <name evidence="2" type="ORF">Taro_054705</name>
</gene>
<feature type="region of interest" description="Disordered" evidence="1">
    <location>
        <begin position="1"/>
        <end position="21"/>
    </location>
</feature>
<dbReference type="Proteomes" id="UP000652761">
    <property type="component" value="Unassembled WGS sequence"/>
</dbReference>
<accession>A0A843XRD9</accession>
<comment type="caution">
    <text evidence="2">The sequence shown here is derived from an EMBL/GenBank/DDBJ whole genome shotgun (WGS) entry which is preliminary data.</text>
</comment>
<protein>
    <submittedName>
        <fullName evidence="2">Uncharacterized protein</fullName>
    </submittedName>
</protein>
<evidence type="ECO:0000256" key="1">
    <source>
        <dbReference type="SAM" id="MobiDB-lite"/>
    </source>
</evidence>
<name>A0A843XRD9_COLES</name>